<dbReference type="GO" id="GO:0022857">
    <property type="term" value="F:transmembrane transporter activity"/>
    <property type="evidence" value="ECO:0007669"/>
    <property type="project" value="InterPro"/>
</dbReference>
<evidence type="ECO:0000256" key="2">
    <source>
        <dbReference type="ARBA" id="ARBA00005982"/>
    </source>
</evidence>
<keyword evidence="3 6" id="KW-0812">Transmembrane</keyword>
<feature type="transmembrane region" description="Helical" evidence="6">
    <location>
        <begin position="60"/>
        <end position="79"/>
    </location>
</feature>
<evidence type="ECO:0000256" key="3">
    <source>
        <dbReference type="ARBA" id="ARBA00022692"/>
    </source>
</evidence>
<dbReference type="SUPFAM" id="SSF103473">
    <property type="entry name" value="MFS general substrate transporter"/>
    <property type="match status" value="1"/>
</dbReference>
<dbReference type="InterPro" id="IPR036259">
    <property type="entry name" value="MFS_trans_sf"/>
</dbReference>
<evidence type="ECO:0000313" key="8">
    <source>
        <dbReference type="Proteomes" id="UP001189122"/>
    </source>
</evidence>
<sequence>MMLPLLGGTLADSYIGRYRTIVVASLLYVLVWPGHADTVAVSPALRPTEWRTNVYLQRCLPTQYQTVFFFFSLYLAAIAQGGHKPCVQAFGADQFDENDPEECKSRSSFFNWWYFGMNGGMIFTFLIVNYVQEEVGWGLGFGIPCISMALAMVVFLVGTRSYRYCLLTSKNPFTDLAQAALGLPKEEGVAEGPRAVLRLLPIGVTCLLYAVVLAQSTTFFTKQGSTMDRRITPSFLVPPAALQSFIHLSVLAFVPIYDRLFVPITRAFTGRPSGLTMLQRIGVGMVLSIFAVAIAAKVETKRLQTARDLGLVDLPGYVLFGVSSVFTVVGLQEFFYDQVIFGVGSFISGFFILVIENVSTWWGEDWFSDNLNRAHLDYFYWFLAALSSVELLLYLLGSFLRLQAEKEGSGAA</sequence>
<proteinExistence type="inferred from homology"/>
<feature type="transmembrane region" description="Helical" evidence="6">
    <location>
        <begin position="316"/>
        <end position="332"/>
    </location>
</feature>
<comment type="subcellular location">
    <subcellularLocation>
        <location evidence="1">Membrane</location>
        <topology evidence="1">Multi-pass membrane protein</topology>
    </subcellularLocation>
</comment>
<dbReference type="InterPro" id="IPR000109">
    <property type="entry name" value="POT_fam"/>
</dbReference>
<feature type="transmembrane region" description="Helical" evidence="6">
    <location>
        <begin position="235"/>
        <end position="257"/>
    </location>
</feature>
<feature type="transmembrane region" description="Helical" evidence="6">
    <location>
        <begin position="277"/>
        <end position="296"/>
    </location>
</feature>
<reference evidence="7 8" key="1">
    <citation type="submission" date="2019-12" db="EMBL/GenBank/DDBJ databases">
        <authorList>
            <person name="Scholz U."/>
            <person name="Mascher M."/>
            <person name="Fiebig A."/>
        </authorList>
    </citation>
    <scope>NUCLEOTIDE SEQUENCE</scope>
</reference>
<protein>
    <submittedName>
        <fullName evidence="7">Uncharacterized protein</fullName>
    </submittedName>
</protein>
<dbReference type="EMBL" id="LR743592">
    <property type="protein sequence ID" value="CAA2620729.1"/>
    <property type="molecule type" value="Genomic_DNA"/>
</dbReference>
<comment type="similarity">
    <text evidence="2">Belongs to the major facilitator superfamily. Proton-dependent oligopeptide transporter (POT/PTR) (TC 2.A.17) family.</text>
</comment>
<feature type="transmembrane region" description="Helical" evidence="6">
    <location>
        <begin position="339"/>
        <end position="358"/>
    </location>
</feature>
<feature type="transmembrane region" description="Helical" evidence="6">
    <location>
        <begin position="378"/>
        <end position="396"/>
    </location>
</feature>
<accession>A0A7I8IRA9</accession>
<dbReference type="AlphaFoldDB" id="A0A7I8IRA9"/>
<feature type="transmembrane region" description="Helical" evidence="6">
    <location>
        <begin position="112"/>
        <end position="131"/>
    </location>
</feature>
<keyword evidence="8" id="KW-1185">Reference proteome</keyword>
<name>A0A7I8IRA9_SPIIN</name>
<gene>
    <name evidence="7" type="ORF">SI7747_05006898</name>
</gene>
<dbReference type="Gene3D" id="1.20.1250.20">
    <property type="entry name" value="MFS general substrate transporter like domains"/>
    <property type="match status" value="1"/>
</dbReference>
<evidence type="ECO:0000256" key="1">
    <source>
        <dbReference type="ARBA" id="ARBA00004141"/>
    </source>
</evidence>
<evidence type="ECO:0000256" key="5">
    <source>
        <dbReference type="ARBA" id="ARBA00023136"/>
    </source>
</evidence>
<keyword evidence="5 6" id="KW-0472">Membrane</keyword>
<evidence type="ECO:0000256" key="4">
    <source>
        <dbReference type="ARBA" id="ARBA00022989"/>
    </source>
</evidence>
<dbReference type="EMBL" id="CACRZD030000005">
    <property type="protein sequence ID" value="CAA6660481.1"/>
    <property type="molecule type" value="Genomic_DNA"/>
</dbReference>
<organism evidence="7">
    <name type="scientific">Spirodela intermedia</name>
    <name type="common">Intermediate duckweed</name>
    <dbReference type="NCBI Taxonomy" id="51605"/>
    <lineage>
        <taxon>Eukaryota</taxon>
        <taxon>Viridiplantae</taxon>
        <taxon>Streptophyta</taxon>
        <taxon>Embryophyta</taxon>
        <taxon>Tracheophyta</taxon>
        <taxon>Spermatophyta</taxon>
        <taxon>Magnoliopsida</taxon>
        <taxon>Liliopsida</taxon>
        <taxon>Araceae</taxon>
        <taxon>Lemnoideae</taxon>
        <taxon>Spirodela</taxon>
    </lineage>
</organism>
<feature type="transmembrane region" description="Helical" evidence="6">
    <location>
        <begin position="137"/>
        <end position="157"/>
    </location>
</feature>
<dbReference type="GO" id="GO:0016020">
    <property type="term" value="C:membrane"/>
    <property type="evidence" value="ECO:0007669"/>
    <property type="project" value="UniProtKB-SubCell"/>
</dbReference>
<feature type="transmembrane region" description="Helical" evidence="6">
    <location>
        <begin position="195"/>
        <end position="215"/>
    </location>
</feature>
<keyword evidence="4 6" id="KW-1133">Transmembrane helix</keyword>
<evidence type="ECO:0000256" key="6">
    <source>
        <dbReference type="SAM" id="Phobius"/>
    </source>
</evidence>
<evidence type="ECO:0000313" key="7">
    <source>
        <dbReference type="EMBL" id="CAA2620729.1"/>
    </source>
</evidence>
<dbReference type="PANTHER" id="PTHR11654">
    <property type="entry name" value="OLIGOPEPTIDE TRANSPORTER-RELATED"/>
    <property type="match status" value="1"/>
</dbReference>
<dbReference type="Proteomes" id="UP001189122">
    <property type="component" value="Unassembled WGS sequence"/>
</dbReference>
<dbReference type="Pfam" id="PF00854">
    <property type="entry name" value="PTR2"/>
    <property type="match status" value="2"/>
</dbReference>